<dbReference type="Gene3D" id="3.30.1300.10">
    <property type="entry name" value="Pantoate-beta-alanine ligase, C-terminal domain"/>
    <property type="match status" value="1"/>
</dbReference>
<evidence type="ECO:0000256" key="1">
    <source>
        <dbReference type="ARBA" id="ARBA00004990"/>
    </source>
</evidence>
<feature type="binding site" evidence="8">
    <location>
        <begin position="145"/>
        <end position="148"/>
    </location>
    <ligand>
        <name>ATP</name>
        <dbReference type="ChEBI" id="CHEBI:30616"/>
    </ligand>
</feature>
<dbReference type="GO" id="GO:0004592">
    <property type="term" value="F:pantoate-beta-alanine ligase activity"/>
    <property type="evidence" value="ECO:0007669"/>
    <property type="project" value="UniProtKB-UniRule"/>
</dbReference>
<evidence type="ECO:0000256" key="2">
    <source>
        <dbReference type="ARBA" id="ARBA00009256"/>
    </source>
</evidence>
<comment type="pathway">
    <text evidence="1 8">Cofactor biosynthesis; (R)-pantothenate biosynthesis; (R)-pantothenate from (R)-pantoate and beta-alanine: step 1/1.</text>
</comment>
<dbReference type="Pfam" id="PF02569">
    <property type="entry name" value="Pantoate_ligase"/>
    <property type="match status" value="1"/>
</dbReference>
<feature type="binding site" evidence="8">
    <location>
        <position position="61"/>
    </location>
    <ligand>
        <name>(R)-pantoate</name>
        <dbReference type="ChEBI" id="CHEBI:15980"/>
    </ligand>
</feature>
<keyword evidence="10" id="KW-1185">Reference proteome</keyword>
<comment type="caution">
    <text evidence="8">Lacks conserved residue(s) required for the propagation of feature annotation.</text>
</comment>
<proteinExistence type="inferred from homology"/>
<dbReference type="InterPro" id="IPR014729">
    <property type="entry name" value="Rossmann-like_a/b/a_fold"/>
</dbReference>
<dbReference type="AlphaFoldDB" id="A0A5E6MCL2"/>
<dbReference type="NCBIfam" id="TIGR00018">
    <property type="entry name" value="panC"/>
    <property type="match status" value="1"/>
</dbReference>
<dbReference type="NCBIfam" id="TIGR00125">
    <property type="entry name" value="cyt_tran_rel"/>
    <property type="match status" value="1"/>
</dbReference>
<dbReference type="PANTHER" id="PTHR21299">
    <property type="entry name" value="CYTIDYLATE KINASE/PANTOATE-BETA-ALANINE LIGASE"/>
    <property type="match status" value="1"/>
</dbReference>
<dbReference type="GO" id="GO:0005524">
    <property type="term" value="F:ATP binding"/>
    <property type="evidence" value="ECO:0007669"/>
    <property type="project" value="UniProtKB-KW"/>
</dbReference>
<name>A0A5E6MCL2_9BACT</name>
<dbReference type="InterPro" id="IPR004821">
    <property type="entry name" value="Cyt_trans-like"/>
</dbReference>
<keyword evidence="5 8" id="KW-0547">Nucleotide-binding</keyword>
<gene>
    <name evidence="8 9" type="primary">panC</name>
    <name evidence="9" type="ORF">MAMC_00633</name>
</gene>
<sequence>MRFIEDPEEMQAEGLRLRRGGALPALVPTMGALHPGHLALVQRAKEEGAPVIVSIYVNPLQFGPQEDFAAYPRQEEADRQTCEAAGVDLLFSPRELYAGDHSTYVTEEALSFGRCGRSRPGHFRGVATVVAKLLNLTQAAVAVFGWKDAQQLSVIRRMIRDLAFPVRVVPVEIQRDLDGLAWSSRNRYLSPEQRKRATAFPRILAEAARRPDGRAWATVELNRMPGFRVDYVEVADGRLCAAVWIDKIRLIDNFPCES</sequence>
<dbReference type="PANTHER" id="PTHR21299:SF1">
    <property type="entry name" value="PANTOATE--BETA-ALANINE LIGASE"/>
    <property type="match status" value="1"/>
</dbReference>
<comment type="miscellaneous">
    <text evidence="8">The reaction proceeds by a bi uni uni bi ping pong mechanism.</text>
</comment>
<comment type="catalytic activity">
    <reaction evidence="7 8">
        <text>(R)-pantoate + beta-alanine + ATP = (R)-pantothenate + AMP + diphosphate + H(+)</text>
        <dbReference type="Rhea" id="RHEA:10912"/>
        <dbReference type="ChEBI" id="CHEBI:15378"/>
        <dbReference type="ChEBI" id="CHEBI:15980"/>
        <dbReference type="ChEBI" id="CHEBI:29032"/>
        <dbReference type="ChEBI" id="CHEBI:30616"/>
        <dbReference type="ChEBI" id="CHEBI:33019"/>
        <dbReference type="ChEBI" id="CHEBI:57966"/>
        <dbReference type="ChEBI" id="CHEBI:456215"/>
        <dbReference type="EC" id="6.3.2.1"/>
    </reaction>
</comment>
<feature type="binding site" evidence="8">
    <location>
        <position position="61"/>
    </location>
    <ligand>
        <name>beta-alanine</name>
        <dbReference type="ChEBI" id="CHEBI:57966"/>
    </ligand>
</feature>
<dbReference type="Proteomes" id="UP000381693">
    <property type="component" value="Unassembled WGS sequence"/>
</dbReference>
<feature type="binding site" evidence="8">
    <location>
        <begin position="182"/>
        <end position="185"/>
    </location>
    <ligand>
        <name>ATP</name>
        <dbReference type="ChEBI" id="CHEBI:30616"/>
    </ligand>
</feature>
<comment type="subcellular location">
    <subcellularLocation>
        <location evidence="8">Cytoplasm</location>
    </subcellularLocation>
</comment>
<evidence type="ECO:0000313" key="9">
    <source>
        <dbReference type="EMBL" id="VVM05511.1"/>
    </source>
</evidence>
<evidence type="ECO:0000256" key="5">
    <source>
        <dbReference type="ARBA" id="ARBA00022741"/>
    </source>
</evidence>
<comment type="subunit">
    <text evidence="8">Homodimer.</text>
</comment>
<feature type="binding site" evidence="8">
    <location>
        <begin position="30"/>
        <end position="37"/>
    </location>
    <ligand>
        <name>ATP</name>
        <dbReference type="ChEBI" id="CHEBI:30616"/>
    </ligand>
</feature>
<keyword evidence="8" id="KW-0963">Cytoplasm</keyword>
<dbReference type="InterPro" id="IPR003721">
    <property type="entry name" value="Pantoate_ligase"/>
</dbReference>
<evidence type="ECO:0000256" key="7">
    <source>
        <dbReference type="ARBA" id="ARBA00048258"/>
    </source>
</evidence>
<feature type="binding site" evidence="8">
    <location>
        <position position="151"/>
    </location>
    <ligand>
        <name>(R)-pantoate</name>
        <dbReference type="ChEBI" id="CHEBI:15980"/>
    </ligand>
</feature>
<comment type="similarity">
    <text evidence="2 8">Belongs to the pantothenate synthetase family.</text>
</comment>
<evidence type="ECO:0000256" key="8">
    <source>
        <dbReference type="HAMAP-Rule" id="MF_00158"/>
    </source>
</evidence>
<dbReference type="SUPFAM" id="SSF52374">
    <property type="entry name" value="Nucleotidylyl transferase"/>
    <property type="match status" value="1"/>
</dbReference>
<dbReference type="CDD" id="cd00560">
    <property type="entry name" value="PanC"/>
    <property type="match status" value="1"/>
</dbReference>
<dbReference type="GO" id="GO:0005829">
    <property type="term" value="C:cytosol"/>
    <property type="evidence" value="ECO:0007669"/>
    <property type="project" value="TreeGrafter"/>
</dbReference>
<feature type="active site" description="Proton donor" evidence="8">
    <location>
        <position position="37"/>
    </location>
</feature>
<comment type="function">
    <text evidence="8">Catalyzes the condensation of pantoate with beta-alanine in an ATP-dependent reaction via a pantoyl-adenylate intermediate.</text>
</comment>
<organism evidence="9 10">
    <name type="scientific">Methylacidimicrobium cyclopophantes</name>
    <dbReference type="NCBI Taxonomy" id="1041766"/>
    <lineage>
        <taxon>Bacteria</taxon>
        <taxon>Pseudomonadati</taxon>
        <taxon>Verrucomicrobiota</taxon>
        <taxon>Methylacidimicrobium</taxon>
    </lineage>
</organism>
<dbReference type="EMBL" id="CABFUZ020000090">
    <property type="protein sequence ID" value="VVM05511.1"/>
    <property type="molecule type" value="Genomic_DNA"/>
</dbReference>
<keyword evidence="6 8" id="KW-0067">ATP-binding</keyword>
<dbReference type="Gene3D" id="3.40.50.620">
    <property type="entry name" value="HUPs"/>
    <property type="match status" value="1"/>
</dbReference>
<keyword evidence="4 8" id="KW-0566">Pantothenate biosynthesis</keyword>
<dbReference type="GO" id="GO:0015940">
    <property type="term" value="P:pantothenate biosynthetic process"/>
    <property type="evidence" value="ECO:0007669"/>
    <property type="project" value="UniProtKB-UniRule"/>
</dbReference>
<evidence type="ECO:0000256" key="6">
    <source>
        <dbReference type="ARBA" id="ARBA00022840"/>
    </source>
</evidence>
<dbReference type="HAMAP" id="MF_00158">
    <property type="entry name" value="PanC"/>
    <property type="match status" value="1"/>
</dbReference>
<dbReference type="OrthoDB" id="9773087at2"/>
<reference evidence="9" key="1">
    <citation type="submission" date="2019-09" db="EMBL/GenBank/DDBJ databases">
        <authorList>
            <person name="Cremers G."/>
        </authorList>
    </citation>
    <scope>NUCLEOTIDE SEQUENCE [LARGE SCALE GENOMIC DNA]</scope>
    <source>
        <strain evidence="9">3B</strain>
    </source>
</reference>
<accession>A0A5E6MCL2</accession>
<protein>
    <recommendedName>
        <fullName evidence="8">Pantothenate synthetase</fullName>
        <shortName evidence="8">PS</shortName>
        <ecNumber evidence="8">6.3.2.1</ecNumber>
    </recommendedName>
    <alternativeName>
        <fullName evidence="8">Pantoate--beta-alanine ligase</fullName>
    </alternativeName>
    <alternativeName>
        <fullName evidence="8">Pantoate-activating enzyme</fullName>
    </alternativeName>
</protein>
<evidence type="ECO:0000256" key="3">
    <source>
        <dbReference type="ARBA" id="ARBA00022598"/>
    </source>
</evidence>
<dbReference type="EC" id="6.3.2.1" evidence="8"/>
<evidence type="ECO:0000313" key="10">
    <source>
        <dbReference type="Proteomes" id="UP000381693"/>
    </source>
</evidence>
<keyword evidence="3 8" id="KW-0436">Ligase</keyword>
<evidence type="ECO:0000256" key="4">
    <source>
        <dbReference type="ARBA" id="ARBA00022655"/>
    </source>
</evidence>
<comment type="caution">
    <text evidence="9">The sequence shown here is derived from an EMBL/GenBank/DDBJ whole genome shotgun (WGS) entry which is preliminary data.</text>
</comment>
<dbReference type="InterPro" id="IPR042176">
    <property type="entry name" value="Pantoate_ligase_C"/>
</dbReference>
<dbReference type="UniPathway" id="UPA00028">
    <property type="reaction ID" value="UER00005"/>
</dbReference>